<keyword evidence="2" id="KW-1003">Cell membrane</keyword>
<feature type="transmembrane region" description="Helical" evidence="7">
    <location>
        <begin position="699"/>
        <end position="719"/>
    </location>
</feature>
<organism evidence="9 10">
    <name type="scientific">Blastococcus xanthinilyticus</name>
    <dbReference type="NCBI Taxonomy" id="1564164"/>
    <lineage>
        <taxon>Bacteria</taxon>
        <taxon>Bacillati</taxon>
        <taxon>Actinomycetota</taxon>
        <taxon>Actinomycetes</taxon>
        <taxon>Geodermatophilales</taxon>
        <taxon>Geodermatophilaceae</taxon>
        <taxon>Blastococcus</taxon>
    </lineage>
</organism>
<keyword evidence="5 7" id="KW-0472">Membrane</keyword>
<dbReference type="InterPro" id="IPR000731">
    <property type="entry name" value="SSD"/>
</dbReference>
<dbReference type="PANTHER" id="PTHR33406">
    <property type="entry name" value="MEMBRANE PROTEIN MJ1562-RELATED"/>
    <property type="match status" value="1"/>
</dbReference>
<comment type="subcellular location">
    <subcellularLocation>
        <location evidence="1">Cell membrane</location>
        <topology evidence="1">Multi-pass membrane protein</topology>
    </subcellularLocation>
</comment>
<evidence type="ECO:0000259" key="8">
    <source>
        <dbReference type="PROSITE" id="PS50156"/>
    </source>
</evidence>
<feature type="transmembrane region" description="Helical" evidence="7">
    <location>
        <begin position="610"/>
        <end position="631"/>
    </location>
</feature>
<keyword evidence="4 7" id="KW-1133">Transmembrane helix</keyword>
<evidence type="ECO:0000256" key="7">
    <source>
        <dbReference type="SAM" id="Phobius"/>
    </source>
</evidence>
<dbReference type="EMBL" id="VNHW01000003">
    <property type="protein sequence ID" value="TYP88980.1"/>
    <property type="molecule type" value="Genomic_DNA"/>
</dbReference>
<name>A0A5S5CYY5_9ACTN</name>
<comment type="caution">
    <text evidence="9">The sequence shown here is derived from an EMBL/GenBank/DDBJ whole genome shotgun (WGS) entry which is preliminary data.</text>
</comment>
<dbReference type="GO" id="GO:0005886">
    <property type="term" value="C:plasma membrane"/>
    <property type="evidence" value="ECO:0007669"/>
    <property type="project" value="UniProtKB-SubCell"/>
</dbReference>
<feature type="transmembrane region" description="Helical" evidence="7">
    <location>
        <begin position="391"/>
        <end position="409"/>
    </location>
</feature>
<proteinExistence type="predicted"/>
<evidence type="ECO:0000256" key="3">
    <source>
        <dbReference type="ARBA" id="ARBA00022692"/>
    </source>
</evidence>
<reference evidence="9 10" key="1">
    <citation type="submission" date="2019-07" db="EMBL/GenBank/DDBJ databases">
        <title>Genomic Encyclopedia of Archaeal and Bacterial Type Strains, Phase II (KMG-II): from individual species to whole genera.</title>
        <authorList>
            <person name="Goeker M."/>
        </authorList>
    </citation>
    <scope>NUCLEOTIDE SEQUENCE [LARGE SCALE GENOMIC DNA]</scope>
    <source>
        <strain evidence="9 10">DSM 46842</strain>
    </source>
</reference>
<evidence type="ECO:0000256" key="6">
    <source>
        <dbReference type="SAM" id="MobiDB-lite"/>
    </source>
</evidence>
<evidence type="ECO:0000313" key="9">
    <source>
        <dbReference type="EMBL" id="TYP88980.1"/>
    </source>
</evidence>
<feature type="transmembrane region" description="Helical" evidence="7">
    <location>
        <begin position="200"/>
        <end position="220"/>
    </location>
</feature>
<dbReference type="PANTHER" id="PTHR33406:SF13">
    <property type="entry name" value="MEMBRANE PROTEIN YDFJ"/>
    <property type="match status" value="1"/>
</dbReference>
<dbReference type="AlphaFoldDB" id="A0A5S5CYY5"/>
<dbReference type="InterPro" id="IPR050545">
    <property type="entry name" value="Mycobact_MmpL"/>
</dbReference>
<feature type="transmembrane region" description="Helical" evidence="7">
    <location>
        <begin position="31"/>
        <end position="51"/>
    </location>
</feature>
<evidence type="ECO:0000256" key="5">
    <source>
        <dbReference type="ARBA" id="ARBA00023136"/>
    </source>
</evidence>
<accession>A0A5S5CYY5</accession>
<feature type="domain" description="SSD" evidence="8">
    <location>
        <begin position="226"/>
        <end position="355"/>
    </location>
</feature>
<dbReference type="SUPFAM" id="SSF82866">
    <property type="entry name" value="Multidrug efflux transporter AcrB transmembrane domain"/>
    <property type="match status" value="2"/>
</dbReference>
<feature type="transmembrane region" description="Helical" evidence="7">
    <location>
        <begin position="305"/>
        <end position="324"/>
    </location>
</feature>
<feature type="transmembrane region" description="Helical" evidence="7">
    <location>
        <begin position="330"/>
        <end position="356"/>
    </location>
</feature>
<feature type="transmembrane region" description="Helical" evidence="7">
    <location>
        <begin position="725"/>
        <end position="744"/>
    </location>
</feature>
<feature type="transmembrane region" description="Helical" evidence="7">
    <location>
        <begin position="253"/>
        <end position="275"/>
    </location>
</feature>
<feature type="domain" description="SSD" evidence="8">
    <location>
        <begin position="582"/>
        <end position="751"/>
    </location>
</feature>
<dbReference type="Gene3D" id="1.20.1640.10">
    <property type="entry name" value="Multidrug efflux transporter AcrB transmembrane domain"/>
    <property type="match status" value="2"/>
</dbReference>
<feature type="transmembrane region" description="Helical" evidence="7">
    <location>
        <begin position="651"/>
        <end position="672"/>
    </location>
</feature>
<gene>
    <name evidence="9" type="ORF">BD833_103136</name>
</gene>
<sequence>MTLPTRPPGGRHASGGSSTERVAGLLHRRRWWVLAAWVVLLAAFAVIGRPLPGLLTGGGWYVEGSQSHQAVEEVREGFLARGAAAVTVLVQDTRFTADDAEFAERVRDVTADVTGRGELEVSGAYGWTTLGNPAREAFVGEDRSTVLTLVSLDLDDGRARQLLPEVQQELTERWADEGLQVSLVGSASFWGEVTELSEQGLTRAELVTLPLILLILLLLYRSVVASVVSLVVAVTGIVLAFGILTVVTNWLELSVFVQSAVTMLGLGVGVDYALFVISRYTAELHGGATPVRAVATTLRTSGETVLSSALVIVLAMSTLFVVPLGVVHSIALGAMVVVAMAALTSVLVLPAILLLLGRRIDALRVPLPRRRSAAQGSAWESFTLRIMRRPWTVLLASVAVLAAVAWPALHLQVFTADARIVPESSPVRQGYDLLQEQFGAGAASPVSVVVQSPEPLAATDLGDELTRLQQRLADLDGTLRVDSALGVLGQAGSGDPLAALDPAVRGALPADARATVDHFVSADGRRLVLDVVPADPAASAPTRELVGEVRAAAAQAVEGTAAAAVVGGETAEGVDSNQAITDRLPWAVALMLGVIFVVLLLAFRSLLLPVKAIAVNLLSAAAAFGLLVLVFQDGVGAGLLGVEPSTHLQNIVPVLLLALLFSLSTDYEIFLLSRVREEWLATGDGTASVARGVARTGPLISGAAVLMVAVFGAFAFTSILPLQQLGLGLAVAIALDATVIRLLVVPASMRLMGAWNWWLPGRRRPGQAVRVPAGVPAPRPGPAVETTAAPPTTPTPTPTPTPTTASPADDTRSPV</sequence>
<feature type="compositionally biased region" description="Pro residues" evidence="6">
    <location>
        <begin position="791"/>
        <end position="801"/>
    </location>
</feature>
<evidence type="ECO:0000256" key="2">
    <source>
        <dbReference type="ARBA" id="ARBA00022475"/>
    </source>
</evidence>
<evidence type="ECO:0000256" key="1">
    <source>
        <dbReference type="ARBA" id="ARBA00004651"/>
    </source>
</evidence>
<protein>
    <submittedName>
        <fullName evidence="9">RND superfamily putative drug exporter</fullName>
    </submittedName>
</protein>
<evidence type="ECO:0000256" key="4">
    <source>
        <dbReference type="ARBA" id="ARBA00022989"/>
    </source>
</evidence>
<dbReference type="InterPro" id="IPR004869">
    <property type="entry name" value="MMPL_dom"/>
</dbReference>
<evidence type="ECO:0000313" key="10">
    <source>
        <dbReference type="Proteomes" id="UP000322499"/>
    </source>
</evidence>
<dbReference type="Proteomes" id="UP000322499">
    <property type="component" value="Unassembled WGS sequence"/>
</dbReference>
<feature type="transmembrane region" description="Helical" evidence="7">
    <location>
        <begin position="584"/>
        <end position="603"/>
    </location>
</feature>
<keyword evidence="3 7" id="KW-0812">Transmembrane</keyword>
<feature type="region of interest" description="Disordered" evidence="6">
    <location>
        <begin position="769"/>
        <end position="815"/>
    </location>
</feature>
<dbReference type="Pfam" id="PF03176">
    <property type="entry name" value="MMPL"/>
    <property type="match status" value="2"/>
</dbReference>
<dbReference type="RefSeq" id="WP_166532200.1">
    <property type="nucleotide sequence ID" value="NZ_VNHW01000003.1"/>
</dbReference>
<keyword evidence="10" id="KW-1185">Reference proteome</keyword>
<feature type="transmembrane region" description="Helical" evidence="7">
    <location>
        <begin position="227"/>
        <end position="247"/>
    </location>
</feature>
<dbReference type="PROSITE" id="PS50156">
    <property type="entry name" value="SSD"/>
    <property type="match status" value="2"/>
</dbReference>